<proteinExistence type="predicted"/>
<name>A0A9P7EQF3_9AGAM</name>
<accession>A0A9P7EQF3</accession>
<sequence>MTCMNTAKSSGIGLVTHLSTILFTPHAAVPCAVTVERHRYELSPRFFFMFLPQLNCPPSTLVKTQFSDMDDCENSPPPATQSSAVAGAPATVKARPHYLSAS</sequence>
<dbReference type="RefSeq" id="XP_041200212.1">
    <property type="nucleotide sequence ID" value="XM_041332228.1"/>
</dbReference>
<keyword evidence="3" id="KW-1185">Reference proteome</keyword>
<dbReference type="Proteomes" id="UP000807769">
    <property type="component" value="Unassembled WGS sequence"/>
</dbReference>
<evidence type="ECO:0000313" key="2">
    <source>
        <dbReference type="EMBL" id="KAG1827365.1"/>
    </source>
</evidence>
<dbReference type="GeneID" id="64626245"/>
<feature type="region of interest" description="Disordered" evidence="1">
    <location>
        <begin position="67"/>
        <end position="102"/>
    </location>
</feature>
<evidence type="ECO:0000256" key="1">
    <source>
        <dbReference type="SAM" id="MobiDB-lite"/>
    </source>
</evidence>
<gene>
    <name evidence="2" type="ORF">BJ212DRAFT_1294658</name>
</gene>
<organism evidence="2 3">
    <name type="scientific">Suillus subaureus</name>
    <dbReference type="NCBI Taxonomy" id="48587"/>
    <lineage>
        <taxon>Eukaryota</taxon>
        <taxon>Fungi</taxon>
        <taxon>Dikarya</taxon>
        <taxon>Basidiomycota</taxon>
        <taxon>Agaricomycotina</taxon>
        <taxon>Agaricomycetes</taxon>
        <taxon>Agaricomycetidae</taxon>
        <taxon>Boletales</taxon>
        <taxon>Suillineae</taxon>
        <taxon>Suillaceae</taxon>
        <taxon>Suillus</taxon>
    </lineage>
</organism>
<protein>
    <submittedName>
        <fullName evidence="2">Uncharacterized protein</fullName>
    </submittedName>
</protein>
<dbReference type="EMBL" id="JABBWG010000001">
    <property type="protein sequence ID" value="KAG1827365.1"/>
    <property type="molecule type" value="Genomic_DNA"/>
</dbReference>
<comment type="caution">
    <text evidence="2">The sequence shown here is derived from an EMBL/GenBank/DDBJ whole genome shotgun (WGS) entry which is preliminary data.</text>
</comment>
<reference evidence="2" key="1">
    <citation type="journal article" date="2020" name="New Phytol.">
        <title>Comparative genomics reveals dynamic genome evolution in host specialist ectomycorrhizal fungi.</title>
        <authorList>
            <person name="Lofgren L.A."/>
            <person name="Nguyen N.H."/>
            <person name="Vilgalys R."/>
            <person name="Ruytinx J."/>
            <person name="Liao H.L."/>
            <person name="Branco S."/>
            <person name="Kuo A."/>
            <person name="LaButti K."/>
            <person name="Lipzen A."/>
            <person name="Andreopoulos W."/>
            <person name="Pangilinan J."/>
            <person name="Riley R."/>
            <person name="Hundley H."/>
            <person name="Na H."/>
            <person name="Barry K."/>
            <person name="Grigoriev I.V."/>
            <person name="Stajich J.E."/>
            <person name="Kennedy P.G."/>
        </authorList>
    </citation>
    <scope>NUCLEOTIDE SEQUENCE</scope>
    <source>
        <strain evidence="2">MN1</strain>
    </source>
</reference>
<evidence type="ECO:0000313" key="3">
    <source>
        <dbReference type="Proteomes" id="UP000807769"/>
    </source>
</evidence>
<dbReference type="AlphaFoldDB" id="A0A9P7EQF3"/>